<dbReference type="RefSeq" id="WP_014811271.1">
    <property type="nucleotide sequence ID" value="NC_018025.1"/>
</dbReference>
<evidence type="ECO:0000256" key="9">
    <source>
        <dbReference type="SAM" id="Coils"/>
    </source>
</evidence>
<sequence length="474" mass="53254">MGMLLRLRAFGDLLQRYKMVIAYAWKHRKEMDSPPRLSHEAQFLPAALALQETPVSPAPRVIMWLLIAFAAITLLWAFFGHVDVVATAQGKIVPNERVKTIQPFETSTVRAIHVTDGQNVKAGDLLIELDSTATAADMARLENDLIVARLQAARSGAFLRAMDGGDPVLSDLPDIPVDRSREEQRLLEGQWHEYKAKLDRTEAEVTRVEAELRSTKEVVNTLERTVPIARDRAEVFKKLYEQDVASKQDYLEREKTLIEQEGQLASQTEKLRESQAALDGVKKQKASLIAETRRTMMDTQREADQKVTANSQELIKAQQRHKQMKLLAPVEGSVQQLAIHTIGGVVTPAQQLMIIVPKDDALEVEAFLENKDIGFVTPGQDAEVKIETFTYTKYGTIHAEVKHVSSDAIQDEKRGLIYSTRVKLGRSTVHVGKNVVNLSPGMAVTVEIKTDKRRVIEYFLTPLIQHANESLRER</sequence>
<dbReference type="PANTHER" id="PTHR30386">
    <property type="entry name" value="MEMBRANE FUSION SUBUNIT OF EMRAB-TOLC MULTIDRUG EFFLUX PUMP"/>
    <property type="match status" value="1"/>
</dbReference>
<feature type="domain" description="CyaD-like alpha-helical hairpin" evidence="11">
    <location>
        <begin position="130"/>
        <end position="324"/>
    </location>
</feature>
<feature type="domain" description="AprE-like beta-barrel" evidence="12">
    <location>
        <begin position="362"/>
        <end position="450"/>
    </location>
</feature>
<evidence type="ECO:0000313" key="13">
    <source>
        <dbReference type="EMBL" id="AFM26139.1"/>
    </source>
</evidence>
<evidence type="ECO:0000256" key="5">
    <source>
        <dbReference type="ARBA" id="ARBA00022519"/>
    </source>
</evidence>
<evidence type="ECO:0000256" key="2">
    <source>
        <dbReference type="ARBA" id="ARBA00009477"/>
    </source>
</evidence>
<dbReference type="InterPro" id="IPR058982">
    <property type="entry name" value="Beta-barrel_AprE"/>
</dbReference>
<reference evidence="14" key="1">
    <citation type="submission" date="2012-06" db="EMBL/GenBank/DDBJ databases">
        <title>Complete sequence of chromosome of Desulfomonile tiedjei DSM 6799.</title>
        <authorList>
            <person name="Lucas S."/>
            <person name="Copeland A."/>
            <person name="Lapidus A."/>
            <person name="Glavina del Rio T."/>
            <person name="Dalin E."/>
            <person name="Tice H."/>
            <person name="Bruce D."/>
            <person name="Goodwin L."/>
            <person name="Pitluck S."/>
            <person name="Peters L."/>
            <person name="Ovchinnikova G."/>
            <person name="Zeytun A."/>
            <person name="Lu M."/>
            <person name="Kyrpides N."/>
            <person name="Mavromatis K."/>
            <person name="Ivanova N."/>
            <person name="Brettin T."/>
            <person name="Detter J.C."/>
            <person name="Han C."/>
            <person name="Larimer F."/>
            <person name="Land M."/>
            <person name="Hauser L."/>
            <person name="Markowitz V."/>
            <person name="Cheng J.-F."/>
            <person name="Hugenholtz P."/>
            <person name="Woyke T."/>
            <person name="Wu D."/>
            <person name="Spring S."/>
            <person name="Schroeder M."/>
            <person name="Brambilla E."/>
            <person name="Klenk H.-P."/>
            <person name="Eisen J.A."/>
        </authorList>
    </citation>
    <scope>NUCLEOTIDE SEQUENCE [LARGE SCALE GENOMIC DNA]</scope>
    <source>
        <strain evidence="14">ATCC 49306 / DSM 6799 / DCB-1</strain>
    </source>
</reference>
<organism evidence="13 14">
    <name type="scientific">Desulfomonile tiedjei (strain ATCC 49306 / DSM 6799 / DCB-1)</name>
    <dbReference type="NCBI Taxonomy" id="706587"/>
    <lineage>
        <taxon>Bacteria</taxon>
        <taxon>Pseudomonadati</taxon>
        <taxon>Thermodesulfobacteriota</taxon>
        <taxon>Desulfomonilia</taxon>
        <taxon>Desulfomonilales</taxon>
        <taxon>Desulfomonilaceae</taxon>
        <taxon>Desulfomonile</taxon>
    </lineage>
</organism>
<gene>
    <name evidence="13" type="ordered locus">Desti_3488</name>
</gene>
<feature type="transmembrane region" description="Helical" evidence="10">
    <location>
        <begin position="61"/>
        <end position="79"/>
    </location>
</feature>
<dbReference type="EMBL" id="CP003360">
    <property type="protein sequence ID" value="AFM26139.1"/>
    <property type="molecule type" value="Genomic_DNA"/>
</dbReference>
<evidence type="ECO:0000256" key="4">
    <source>
        <dbReference type="ARBA" id="ARBA00022475"/>
    </source>
</evidence>
<evidence type="ECO:0000256" key="10">
    <source>
        <dbReference type="SAM" id="Phobius"/>
    </source>
</evidence>
<evidence type="ECO:0000256" key="1">
    <source>
        <dbReference type="ARBA" id="ARBA00004377"/>
    </source>
</evidence>
<dbReference type="KEGG" id="dti:Desti_3488"/>
<keyword evidence="7 10" id="KW-1133">Transmembrane helix</keyword>
<dbReference type="Proteomes" id="UP000006055">
    <property type="component" value="Chromosome"/>
</dbReference>
<dbReference type="GO" id="GO:0015031">
    <property type="term" value="P:protein transport"/>
    <property type="evidence" value="ECO:0007669"/>
    <property type="project" value="InterPro"/>
</dbReference>
<dbReference type="eggNOG" id="COG0845">
    <property type="taxonomic scope" value="Bacteria"/>
</dbReference>
<dbReference type="InterPro" id="IPR059040">
    <property type="entry name" value="HH_CyaD-like"/>
</dbReference>
<dbReference type="GO" id="GO:0005886">
    <property type="term" value="C:plasma membrane"/>
    <property type="evidence" value="ECO:0007669"/>
    <property type="project" value="UniProtKB-SubCell"/>
</dbReference>
<evidence type="ECO:0000256" key="7">
    <source>
        <dbReference type="ARBA" id="ARBA00022989"/>
    </source>
</evidence>
<dbReference type="Pfam" id="PF25988">
    <property type="entry name" value="HH_CyaD"/>
    <property type="match status" value="1"/>
</dbReference>
<accession>I4C998</accession>
<evidence type="ECO:0000256" key="3">
    <source>
        <dbReference type="ARBA" id="ARBA00022448"/>
    </source>
</evidence>
<dbReference type="PATRIC" id="fig|706587.4.peg.3965"/>
<comment type="similarity">
    <text evidence="2">Belongs to the membrane fusion protein (MFP) (TC 8.A.1) family.</text>
</comment>
<evidence type="ECO:0000259" key="12">
    <source>
        <dbReference type="Pfam" id="PF26002"/>
    </source>
</evidence>
<keyword evidence="4" id="KW-1003">Cell membrane</keyword>
<evidence type="ECO:0000259" key="11">
    <source>
        <dbReference type="Pfam" id="PF25988"/>
    </source>
</evidence>
<dbReference type="Gene3D" id="2.40.30.170">
    <property type="match status" value="1"/>
</dbReference>
<proteinExistence type="inferred from homology"/>
<dbReference type="PRINTS" id="PR01490">
    <property type="entry name" value="RTXTOXIND"/>
</dbReference>
<keyword evidence="8 10" id="KW-0472">Membrane</keyword>
<dbReference type="STRING" id="706587.Desti_3488"/>
<dbReference type="NCBIfam" id="TIGR01843">
    <property type="entry name" value="type_I_hlyD"/>
    <property type="match status" value="1"/>
</dbReference>
<name>I4C998_DESTA</name>
<keyword evidence="9" id="KW-0175">Coiled coil</keyword>
<protein>
    <submittedName>
        <fullName evidence="13">Type I secretion membrane fusion protein, HlyD family</fullName>
    </submittedName>
</protein>
<feature type="coiled-coil region" evidence="9">
    <location>
        <begin position="191"/>
        <end position="225"/>
    </location>
</feature>
<dbReference type="Pfam" id="PF26002">
    <property type="entry name" value="Beta-barrel_AprE"/>
    <property type="match status" value="1"/>
</dbReference>
<feature type="coiled-coil region" evidence="9">
    <location>
        <begin position="264"/>
        <end position="291"/>
    </location>
</feature>
<evidence type="ECO:0000256" key="6">
    <source>
        <dbReference type="ARBA" id="ARBA00022692"/>
    </source>
</evidence>
<dbReference type="InterPro" id="IPR010129">
    <property type="entry name" value="T1SS_HlyD"/>
</dbReference>
<evidence type="ECO:0000256" key="8">
    <source>
        <dbReference type="ARBA" id="ARBA00023136"/>
    </source>
</evidence>
<keyword evidence="14" id="KW-1185">Reference proteome</keyword>
<keyword evidence="5" id="KW-0997">Cell inner membrane</keyword>
<keyword evidence="3" id="KW-0813">Transport</keyword>
<evidence type="ECO:0000313" key="14">
    <source>
        <dbReference type="Proteomes" id="UP000006055"/>
    </source>
</evidence>
<comment type="subcellular location">
    <subcellularLocation>
        <location evidence="1">Cell inner membrane</location>
        <topology evidence="1">Single-pass membrane protein</topology>
    </subcellularLocation>
</comment>
<keyword evidence="6 10" id="KW-0812">Transmembrane</keyword>
<dbReference type="AlphaFoldDB" id="I4C998"/>
<dbReference type="HOGENOM" id="CLU_023976_0_1_7"/>
<dbReference type="PANTHER" id="PTHR30386:SF27">
    <property type="entry name" value="MEMBRANE FUSION PROTEIN (MFP) FAMILY PROTEIN"/>
    <property type="match status" value="1"/>
</dbReference>
<dbReference type="Gene3D" id="1.10.287.470">
    <property type="entry name" value="Helix hairpin bin"/>
    <property type="match status" value="1"/>
</dbReference>
<dbReference type="InterPro" id="IPR050739">
    <property type="entry name" value="MFP"/>
</dbReference>
<dbReference type="Gene3D" id="2.40.50.100">
    <property type="match status" value="1"/>
</dbReference>